<sequence>MKVETKVGLLALVSVALIVVFAYFMGFISPFSNSKELNVMYNYAGGIEEGSPVRVMGIKVGKVKSINFDPSFKMANGEEVKLRLTITVDKKAWTSVRKDSKFFINLAGVIGEKFLEISPGSGEAAEFSSGDYVRGEDPPRIDQLISQSYGLAGKLIDLVEKNEGSVTNMIQQLDRLTTNFNKTLVLLDKTTKNQDVARLLDNAVKISDDMAYFTHNMRSKKAEETYDLVHKLLFRLEPLDGPAIKKFFQEEGVRARIF</sequence>
<protein>
    <submittedName>
        <fullName evidence="3">Organic solvent ABC transporter substrate-binding protein</fullName>
    </submittedName>
</protein>
<keyword evidence="1" id="KW-1133">Transmembrane helix</keyword>
<keyword evidence="1" id="KW-0472">Membrane</keyword>
<dbReference type="PANTHER" id="PTHR33371">
    <property type="entry name" value="INTERMEMBRANE PHOSPHOLIPID TRANSPORT SYSTEM BINDING PROTEIN MLAD-RELATED"/>
    <property type="match status" value="1"/>
</dbReference>
<dbReference type="AlphaFoldDB" id="A0A162GSX5"/>
<evidence type="ECO:0000313" key="3">
    <source>
        <dbReference type="EMBL" id="KYG68882.1"/>
    </source>
</evidence>
<dbReference type="Pfam" id="PF02470">
    <property type="entry name" value="MlaD"/>
    <property type="match status" value="1"/>
</dbReference>
<evidence type="ECO:0000256" key="1">
    <source>
        <dbReference type="SAM" id="Phobius"/>
    </source>
</evidence>
<proteinExistence type="predicted"/>
<dbReference type="Proteomes" id="UP000075799">
    <property type="component" value="Unassembled WGS sequence"/>
</dbReference>
<organism evidence="3 4">
    <name type="scientific">Bdellovibrio bacteriovorus</name>
    <dbReference type="NCBI Taxonomy" id="959"/>
    <lineage>
        <taxon>Bacteria</taxon>
        <taxon>Pseudomonadati</taxon>
        <taxon>Bdellovibrionota</taxon>
        <taxon>Bdellovibrionia</taxon>
        <taxon>Bdellovibrionales</taxon>
        <taxon>Pseudobdellovibrionaceae</taxon>
        <taxon>Bdellovibrio</taxon>
    </lineage>
</organism>
<dbReference type="InterPro" id="IPR003399">
    <property type="entry name" value="Mce/MlaD"/>
</dbReference>
<dbReference type="OrthoDB" id="5294672at2"/>
<name>A0A162GSX5_BDEBC</name>
<dbReference type="EMBL" id="LUKD01000001">
    <property type="protein sequence ID" value="KYG68882.1"/>
    <property type="molecule type" value="Genomic_DNA"/>
</dbReference>
<evidence type="ECO:0000259" key="2">
    <source>
        <dbReference type="Pfam" id="PF02470"/>
    </source>
</evidence>
<accession>A0A162GSX5</accession>
<feature type="domain" description="Mce/MlaD" evidence="2">
    <location>
        <begin position="35"/>
        <end position="120"/>
    </location>
</feature>
<keyword evidence="1" id="KW-0812">Transmembrane</keyword>
<gene>
    <name evidence="3" type="ORF">AZI87_06545</name>
</gene>
<dbReference type="InterPro" id="IPR052336">
    <property type="entry name" value="MlaD_Phospholipid_Transporter"/>
</dbReference>
<reference evidence="3 4" key="1">
    <citation type="submission" date="2016-03" db="EMBL/GenBank/DDBJ databases">
        <authorList>
            <person name="Ploux O."/>
        </authorList>
    </citation>
    <scope>NUCLEOTIDE SEQUENCE [LARGE SCALE GENOMIC DNA]</scope>
    <source>
        <strain evidence="3 4">EC13</strain>
    </source>
</reference>
<dbReference type="RefSeq" id="WP_063205594.1">
    <property type="nucleotide sequence ID" value="NZ_LUKD01000001.1"/>
</dbReference>
<evidence type="ECO:0000313" key="4">
    <source>
        <dbReference type="Proteomes" id="UP000075799"/>
    </source>
</evidence>
<comment type="caution">
    <text evidence="3">The sequence shown here is derived from an EMBL/GenBank/DDBJ whole genome shotgun (WGS) entry which is preliminary data.</text>
</comment>
<feature type="transmembrane region" description="Helical" evidence="1">
    <location>
        <begin position="7"/>
        <end position="28"/>
    </location>
</feature>
<dbReference type="PANTHER" id="PTHR33371:SF4">
    <property type="entry name" value="INTERMEMBRANE PHOSPHOLIPID TRANSPORT SYSTEM BINDING PROTEIN MLAD"/>
    <property type="match status" value="1"/>
</dbReference>